<dbReference type="OrthoDB" id="6512765at2759"/>
<evidence type="ECO:0000256" key="1">
    <source>
        <dbReference type="SAM" id="Coils"/>
    </source>
</evidence>
<name>A0A1Y3B8S3_EURMA</name>
<reference evidence="2 3" key="1">
    <citation type="submission" date="2017-03" db="EMBL/GenBank/DDBJ databases">
        <title>Genome Survey of Euroglyphus maynei.</title>
        <authorList>
            <person name="Arlian L.G."/>
            <person name="Morgan M.S."/>
            <person name="Rider S.D."/>
        </authorList>
    </citation>
    <scope>NUCLEOTIDE SEQUENCE [LARGE SCALE GENOMIC DNA]</scope>
    <source>
        <strain evidence="2">Arlian Lab</strain>
        <tissue evidence="2">Whole body</tissue>
    </source>
</reference>
<evidence type="ECO:0000313" key="2">
    <source>
        <dbReference type="EMBL" id="OTF77260.1"/>
    </source>
</evidence>
<dbReference type="Proteomes" id="UP000194236">
    <property type="component" value="Unassembled WGS sequence"/>
</dbReference>
<feature type="coiled-coil region" evidence="1">
    <location>
        <begin position="288"/>
        <end position="318"/>
    </location>
</feature>
<evidence type="ECO:0000313" key="3">
    <source>
        <dbReference type="Proteomes" id="UP000194236"/>
    </source>
</evidence>
<dbReference type="EMBL" id="MUJZ01033618">
    <property type="protein sequence ID" value="OTF77260.1"/>
    <property type="molecule type" value="Genomic_DNA"/>
</dbReference>
<keyword evidence="3" id="KW-1185">Reference proteome</keyword>
<gene>
    <name evidence="2" type="ORF">BLA29_002049</name>
</gene>
<comment type="caution">
    <text evidence="2">The sequence shown here is derived from an EMBL/GenBank/DDBJ whole genome shotgun (WGS) entry which is preliminary data.</text>
</comment>
<organism evidence="2 3">
    <name type="scientific">Euroglyphus maynei</name>
    <name type="common">Mayne's house dust mite</name>
    <dbReference type="NCBI Taxonomy" id="6958"/>
    <lineage>
        <taxon>Eukaryota</taxon>
        <taxon>Metazoa</taxon>
        <taxon>Ecdysozoa</taxon>
        <taxon>Arthropoda</taxon>
        <taxon>Chelicerata</taxon>
        <taxon>Arachnida</taxon>
        <taxon>Acari</taxon>
        <taxon>Acariformes</taxon>
        <taxon>Sarcoptiformes</taxon>
        <taxon>Astigmata</taxon>
        <taxon>Psoroptidia</taxon>
        <taxon>Analgoidea</taxon>
        <taxon>Pyroglyphidae</taxon>
        <taxon>Pyroglyphinae</taxon>
        <taxon>Euroglyphus</taxon>
    </lineage>
</organism>
<protein>
    <submittedName>
        <fullName evidence="2">Uncharacterized protein</fullName>
    </submittedName>
</protein>
<sequence length="333" mass="40959">MSNVKISNSASSIHPWYYVTGDKYSTEKRLAAKHESNSNRQIRNERIDRYYRRWNRETRLLDNWDHNKSLVKHYRSMENLTCPPFYIEDDIQIEFDQKQYDDHMDKVADIFRQYHQAAKDYRTNFIDTKMAVNYLLRQAELDEKIQEKRENFFSQWNRHVNQCKNVNYNYQSDPLRQICFAIRELLHFYKSLIDDNLKRLNMIIDEKFLNTVERVELVQLNDRCSQIIDMYLNLNESRDGHFQTMFYEEREKQWPSQCDRWSKEINVWDSLFIKLFDSNYQIIYNRVEKFLEKQRHLLQDRLVKLEQLQNLIHDIEQDERLQSIMYTDIDQLL</sequence>
<keyword evidence="1" id="KW-0175">Coiled coil</keyword>
<dbReference type="AlphaFoldDB" id="A0A1Y3B8S3"/>
<proteinExistence type="predicted"/>
<accession>A0A1Y3B8S3</accession>